<dbReference type="Proteomes" id="UP000655420">
    <property type="component" value="Unassembled WGS sequence"/>
</dbReference>
<gene>
    <name evidence="1" type="ORF">H0I76_09180</name>
</gene>
<dbReference type="RefSeq" id="WP_200609572.1">
    <property type="nucleotide sequence ID" value="NZ_JAEHHL010000005.1"/>
</dbReference>
<dbReference type="PANTHER" id="PTHR43293">
    <property type="entry name" value="ACETATE COA-TRANSFERASE YDIF"/>
    <property type="match status" value="1"/>
</dbReference>
<dbReference type="PANTHER" id="PTHR43293:SF1">
    <property type="entry name" value="ACETATE COA-TRANSFERASE YDIF"/>
    <property type="match status" value="1"/>
</dbReference>
<proteinExistence type="predicted"/>
<protein>
    <submittedName>
        <fullName evidence="1">Acyl CoA:acetate/3-ketoacid CoA transferase</fullName>
    </submittedName>
</protein>
<dbReference type="Pfam" id="PF01144">
    <property type="entry name" value="CoA_trans"/>
    <property type="match status" value="1"/>
</dbReference>
<keyword evidence="1" id="KW-0808">Transferase</keyword>
<dbReference type="AlphaFoldDB" id="A0A8J7SE97"/>
<dbReference type="Gene3D" id="3.40.1080.10">
    <property type="entry name" value="Glutaconate Coenzyme A-transferase"/>
    <property type="match status" value="2"/>
</dbReference>
<keyword evidence="2" id="KW-1185">Reference proteome</keyword>
<dbReference type="InterPro" id="IPR037171">
    <property type="entry name" value="NagB/RpiA_transferase-like"/>
</dbReference>
<sequence length="645" mass="69149">MRNKIVSASEAARLVRDGDWLTTSGFVGIGVPDELLAAIEARFVETGEPRGLGLLFAAGQGDGKTRGLNRLGHDGLLARVIGGHWGLIPKIGKLAIEGKIQGWNLPQGVISQLYREIAAGRPGAISKIGLETFVDPRLGGGRINEQSRDVVVELIRIGGDDWLFYRRQKLDVALLRGTTADETGNVTMEREALILDNLAQAMAVRNSGGLVIVQVERIAASHTLNPRDVVIPGTLVDAVVVARPENHLQTYATAYSHYFSGRFRAPANAVKSMPLDARKVIARRCAFELPVNGVVNLGIGMPEGVAAVAGEEGLTQHMTLTAEPGVVGGQPASGLDFGAAINTDAIIAQNAQFDFYDGGGLDMACLGLAEADATGNVNVSRFGPKLAGAGGFINISQSAKRVVFAGTFTAGGLDVAIEDGQLAIRTEGRAQKFREAVEQITFSGSRAARLGQPVLYVTERCVFELAPDGLRLAEVAPGVDIERDILAQMAFQPVIDEIITMDARIFHDQPMGLKTDLLHLDLADRIALDPATGQLFVNFEKLRVRSLDEIERIRARVAEVCAPLGRRVDVVVNYDGARIDEDIAEAYTAMVADVTERFYARVSRYSGSAFMRLKLGHALADRALSPHIFESAAEARAFLDAGEGI</sequence>
<dbReference type="InterPro" id="IPR004165">
    <property type="entry name" value="CoA_trans_fam_I"/>
</dbReference>
<dbReference type="GO" id="GO:0008410">
    <property type="term" value="F:CoA-transferase activity"/>
    <property type="evidence" value="ECO:0007669"/>
    <property type="project" value="InterPro"/>
</dbReference>
<reference evidence="1" key="1">
    <citation type="submission" date="2020-12" db="EMBL/GenBank/DDBJ databases">
        <title>Bacterial taxonomy.</title>
        <authorList>
            <person name="Pan X."/>
        </authorList>
    </citation>
    <scope>NUCLEOTIDE SEQUENCE</scope>
    <source>
        <strain evidence="1">M0105</strain>
    </source>
</reference>
<dbReference type="EMBL" id="JAEHHL010000005">
    <property type="protein sequence ID" value="MBK0399361.1"/>
    <property type="molecule type" value="Genomic_DNA"/>
</dbReference>
<name>A0A8J7SE97_9RHOB</name>
<dbReference type="SMART" id="SM00882">
    <property type="entry name" value="CoA_trans"/>
    <property type="match status" value="2"/>
</dbReference>
<organism evidence="1 2">
    <name type="scientific">Thermohalobaculum xanthum</name>
    <dbReference type="NCBI Taxonomy" id="2753746"/>
    <lineage>
        <taxon>Bacteria</taxon>
        <taxon>Pseudomonadati</taxon>
        <taxon>Pseudomonadota</taxon>
        <taxon>Alphaproteobacteria</taxon>
        <taxon>Rhodobacterales</taxon>
        <taxon>Paracoccaceae</taxon>
        <taxon>Thermohalobaculum</taxon>
    </lineage>
</organism>
<dbReference type="SUPFAM" id="SSF100950">
    <property type="entry name" value="NagB/RpiA/CoA transferase-like"/>
    <property type="match status" value="2"/>
</dbReference>
<evidence type="ECO:0000313" key="2">
    <source>
        <dbReference type="Proteomes" id="UP000655420"/>
    </source>
</evidence>
<comment type="caution">
    <text evidence="1">The sequence shown here is derived from an EMBL/GenBank/DDBJ whole genome shotgun (WGS) entry which is preliminary data.</text>
</comment>
<accession>A0A8J7SE97</accession>
<evidence type="ECO:0000313" key="1">
    <source>
        <dbReference type="EMBL" id="MBK0399361.1"/>
    </source>
</evidence>